<accession>A0A1Y1IK87</accession>
<evidence type="ECO:0000313" key="21">
    <source>
        <dbReference type="Proteomes" id="UP000054558"/>
    </source>
</evidence>
<keyword evidence="14" id="KW-0175">Coiled coil</keyword>
<dbReference type="InterPro" id="IPR011006">
    <property type="entry name" value="CheY-like_superfamily"/>
</dbReference>
<feature type="domain" description="Histidine kinase" evidence="17">
    <location>
        <begin position="320"/>
        <end position="666"/>
    </location>
</feature>
<evidence type="ECO:0000256" key="3">
    <source>
        <dbReference type="ARBA" id="ARBA00012438"/>
    </source>
</evidence>
<evidence type="ECO:0000256" key="10">
    <source>
        <dbReference type="ARBA" id="ARBA00022989"/>
    </source>
</evidence>
<dbReference type="OrthoDB" id="1673227at2759"/>
<dbReference type="Gene3D" id="3.30.565.10">
    <property type="entry name" value="Histidine kinase-like ATPase, C-terminal domain"/>
    <property type="match status" value="2"/>
</dbReference>
<dbReference type="InterPro" id="IPR003594">
    <property type="entry name" value="HATPase_dom"/>
</dbReference>
<feature type="coiled-coil region" evidence="14">
    <location>
        <begin position="286"/>
        <end position="313"/>
    </location>
</feature>
<dbReference type="SMART" id="SM00387">
    <property type="entry name" value="HATPase_c"/>
    <property type="match status" value="1"/>
</dbReference>
<feature type="region of interest" description="Disordered" evidence="15">
    <location>
        <begin position="866"/>
        <end position="905"/>
    </location>
</feature>
<keyword evidence="11" id="KW-0902">Two-component regulatory system</keyword>
<dbReference type="FunFam" id="1.10.287.130:FF:000002">
    <property type="entry name" value="Two-component osmosensing histidine kinase"/>
    <property type="match status" value="1"/>
</dbReference>
<dbReference type="InterPro" id="IPR003661">
    <property type="entry name" value="HisK_dim/P_dom"/>
</dbReference>
<evidence type="ECO:0000256" key="4">
    <source>
        <dbReference type="ARBA" id="ARBA00022553"/>
    </source>
</evidence>
<dbReference type="SMART" id="SM00388">
    <property type="entry name" value="HisKA"/>
    <property type="match status" value="1"/>
</dbReference>
<feature type="compositionally biased region" description="Low complexity" evidence="15">
    <location>
        <begin position="886"/>
        <end position="897"/>
    </location>
</feature>
<evidence type="ECO:0000259" key="18">
    <source>
        <dbReference type="PROSITE" id="PS50110"/>
    </source>
</evidence>
<evidence type="ECO:0000256" key="5">
    <source>
        <dbReference type="ARBA" id="ARBA00022679"/>
    </source>
</evidence>
<keyword evidence="4 13" id="KW-0597">Phosphoprotein</keyword>
<evidence type="ECO:0000256" key="16">
    <source>
        <dbReference type="SAM" id="Phobius"/>
    </source>
</evidence>
<dbReference type="InterPro" id="IPR005467">
    <property type="entry name" value="His_kinase_dom"/>
</dbReference>
<evidence type="ECO:0000256" key="15">
    <source>
        <dbReference type="SAM" id="MobiDB-lite"/>
    </source>
</evidence>
<dbReference type="PROSITE" id="PS50109">
    <property type="entry name" value="HIS_KIN"/>
    <property type="match status" value="1"/>
</dbReference>
<keyword evidence="21" id="KW-1185">Reference proteome</keyword>
<dbReference type="InterPro" id="IPR036890">
    <property type="entry name" value="HATPase_C_sf"/>
</dbReference>
<dbReference type="GO" id="GO:0005524">
    <property type="term" value="F:ATP binding"/>
    <property type="evidence" value="ECO:0007669"/>
    <property type="project" value="UniProtKB-KW"/>
</dbReference>
<dbReference type="Pfam" id="PF00512">
    <property type="entry name" value="HisKA"/>
    <property type="match status" value="1"/>
</dbReference>
<reference evidence="20 21" key="1">
    <citation type="journal article" date="2014" name="Nat. Commun.">
        <title>Klebsormidium flaccidum genome reveals primary factors for plant terrestrial adaptation.</title>
        <authorList>
            <person name="Hori K."/>
            <person name="Maruyama F."/>
            <person name="Fujisawa T."/>
            <person name="Togashi T."/>
            <person name="Yamamoto N."/>
            <person name="Seo M."/>
            <person name="Sato S."/>
            <person name="Yamada T."/>
            <person name="Mori H."/>
            <person name="Tajima N."/>
            <person name="Moriyama T."/>
            <person name="Ikeuchi M."/>
            <person name="Watanabe M."/>
            <person name="Wada H."/>
            <person name="Kobayashi K."/>
            <person name="Saito M."/>
            <person name="Masuda T."/>
            <person name="Sasaki-Sekimoto Y."/>
            <person name="Mashiguchi K."/>
            <person name="Awai K."/>
            <person name="Shimojima M."/>
            <person name="Masuda S."/>
            <person name="Iwai M."/>
            <person name="Nobusawa T."/>
            <person name="Narise T."/>
            <person name="Kondo S."/>
            <person name="Saito H."/>
            <person name="Sato R."/>
            <person name="Murakawa M."/>
            <person name="Ihara Y."/>
            <person name="Oshima-Yamada Y."/>
            <person name="Ohtaka K."/>
            <person name="Satoh M."/>
            <person name="Sonobe K."/>
            <person name="Ishii M."/>
            <person name="Ohtani R."/>
            <person name="Kanamori-Sato M."/>
            <person name="Honoki R."/>
            <person name="Miyazaki D."/>
            <person name="Mochizuki H."/>
            <person name="Umetsu J."/>
            <person name="Higashi K."/>
            <person name="Shibata D."/>
            <person name="Kamiya Y."/>
            <person name="Sato N."/>
            <person name="Nakamura Y."/>
            <person name="Tabata S."/>
            <person name="Ida S."/>
            <person name="Kurokawa K."/>
            <person name="Ohta H."/>
        </authorList>
    </citation>
    <scope>NUCLEOTIDE SEQUENCE [LARGE SCALE GENOMIC DNA]</scope>
    <source>
        <strain evidence="20 21">NIES-2285</strain>
    </source>
</reference>
<comment type="catalytic activity">
    <reaction evidence="1">
        <text>ATP + protein L-histidine = ADP + protein N-phospho-L-histidine.</text>
        <dbReference type="EC" id="2.7.13.3"/>
    </reaction>
</comment>
<dbReference type="AlphaFoldDB" id="A0A1Y1IK87"/>
<dbReference type="InterPro" id="IPR004358">
    <property type="entry name" value="Sig_transdc_His_kin-like_C"/>
</dbReference>
<feature type="transmembrane region" description="Helical" evidence="16">
    <location>
        <begin position="260"/>
        <end position="282"/>
    </location>
</feature>
<dbReference type="OMA" id="GGHISFT"/>
<feature type="domain" description="CHASE" evidence="19">
    <location>
        <begin position="124"/>
        <end position="186"/>
    </location>
</feature>
<evidence type="ECO:0000256" key="11">
    <source>
        <dbReference type="ARBA" id="ARBA00023012"/>
    </source>
</evidence>
<evidence type="ECO:0000259" key="19">
    <source>
        <dbReference type="PROSITE" id="PS50839"/>
    </source>
</evidence>
<dbReference type="Pfam" id="PF00072">
    <property type="entry name" value="Response_reg"/>
    <property type="match status" value="1"/>
</dbReference>
<keyword evidence="10 16" id="KW-1133">Transmembrane helix</keyword>
<feature type="domain" description="Response regulatory" evidence="18">
    <location>
        <begin position="914"/>
        <end position="1093"/>
    </location>
</feature>
<name>A0A1Y1IK87_KLENI</name>
<dbReference type="SUPFAM" id="SSF52172">
    <property type="entry name" value="CheY-like"/>
    <property type="match status" value="1"/>
</dbReference>
<evidence type="ECO:0000313" key="20">
    <source>
        <dbReference type="EMBL" id="GAQ89176.1"/>
    </source>
</evidence>
<keyword evidence="9" id="KW-0067">ATP-binding</keyword>
<dbReference type="Proteomes" id="UP000054558">
    <property type="component" value="Unassembled WGS sequence"/>
</dbReference>
<dbReference type="SUPFAM" id="SSF55874">
    <property type="entry name" value="ATPase domain of HSP90 chaperone/DNA topoisomerase II/histidine kinase"/>
    <property type="match status" value="2"/>
</dbReference>
<sequence>MQTVKPERLQFTSFANVTSWTRRYSPTIYAVLHVLGPDRAAFEAAHGFPIMETLPNGSVQVSGPKADYAPVEFFAAADPHPSLTNAGWYGYDVYSGVLASYALLARDSGLPQASASSNYFGALGFMLYYPVYSDLDEEQAQLASLQVRQANLYGYLMAYFNVSYICQDAASQFPDNSLDLRLYDATVDPLLVKYTATRGPPQRVLCDSSFDVSPLPPNSTILTDHWRSDAEIPFSFGQRQFQIRCRKPAMPYIHGLRAGWSWLLFSLVAILLVVIAGLLLLAMKGFKKERDQLAELNVNMAAAKEAAEAADAAKSSFIATVSHEIRTPMNGILGMIGLMAETDLDMQQKEYVRTARTSGDALVALINDVLDLSKIEAGHMEIEHIAFAVRPLVETVVNLFVDKARDKGLQLAALVQDAVPATLVGDPVRVRQILINLVSNALKFTKSGHVMITVQIRNPRPLTGKPSGQVAIDMDGRESPPRSAREQGAPPAGLLRVLKRRRRLAPNGGPLHVEPEEVARRPAMEDGFVKVAPTEVVWLEDAALEQLEVAGTVHLSLAPASPACSVHQVARFQHAGWRARDLAAETGEMHIAFTVEDTGIGMPADARDRLFRPFCQVDSSTSRNFGGTGIGLNISHRLAKLMHGGMAVASQVERGSLFQFHVRLDPPTSPKAGSPVAEPLPIPDKPSPFAGLRALVVDRNPVRAEVAASYLRQLRVSPRTSHPASLSLSGSSSSEASTSGGSGSSFSDGSPSLGSVRRGLSGELLKLAPRTLDGPLAGLQHTEEPPGPPSVVVAHLEGPDLDVLPVLTTQLRGLGRGREPALVAVVGQPADGAAAERLGWAAVMEGPLREQALRLALLRIVQGADAAEPGPVTPPGDPTPQPSLRGAPASSAEGASPRTPLDAGMPGRALEGLAVLVVDDSPINRKVASRMLESMRATAVCADSGQAAIDAFQRHLAGEGPPFDAILMDVQMPGMDGYTATSRIREVEARCLAELAAPEASTCETSGRSAPGGPRGVLLQWKTRLANKVATAAAGGASGLGLAPLELPRMPIIALTADVMKGTREKCMAAGMDDYLAKPLDKQKLGQVLQHWHTS</sequence>
<dbReference type="InterPro" id="IPR001789">
    <property type="entry name" value="Sig_transdc_resp-reg_receiver"/>
</dbReference>
<dbReference type="PANTHER" id="PTHR45339:SF6">
    <property type="entry name" value="SENSORY HISTIDINE PROTEIN KINASE"/>
    <property type="match status" value="1"/>
</dbReference>
<keyword evidence="6 16" id="KW-0812">Transmembrane</keyword>
<dbReference type="GO" id="GO:0016020">
    <property type="term" value="C:membrane"/>
    <property type="evidence" value="ECO:0007669"/>
    <property type="project" value="UniProtKB-SubCell"/>
</dbReference>
<evidence type="ECO:0000256" key="7">
    <source>
        <dbReference type="ARBA" id="ARBA00022741"/>
    </source>
</evidence>
<feature type="region of interest" description="Disordered" evidence="15">
    <location>
        <begin position="719"/>
        <end position="753"/>
    </location>
</feature>
<protein>
    <recommendedName>
        <fullName evidence="3">histidine kinase</fullName>
        <ecNumber evidence="3">2.7.13.3</ecNumber>
    </recommendedName>
</protein>
<evidence type="ECO:0000256" key="8">
    <source>
        <dbReference type="ARBA" id="ARBA00022777"/>
    </source>
</evidence>
<dbReference type="InterPro" id="IPR036097">
    <property type="entry name" value="HisK_dim/P_sf"/>
</dbReference>
<feature type="compositionally biased region" description="Pro residues" evidence="15">
    <location>
        <begin position="871"/>
        <end position="881"/>
    </location>
</feature>
<dbReference type="Gene3D" id="1.10.287.130">
    <property type="match status" value="1"/>
</dbReference>
<dbReference type="EC" id="2.7.13.3" evidence="3"/>
<dbReference type="PROSITE" id="PS50839">
    <property type="entry name" value="CHASE"/>
    <property type="match status" value="1"/>
</dbReference>
<dbReference type="CDD" id="cd00082">
    <property type="entry name" value="HisKA"/>
    <property type="match status" value="1"/>
</dbReference>
<keyword evidence="7" id="KW-0547">Nucleotide-binding</keyword>
<dbReference type="PROSITE" id="PS50110">
    <property type="entry name" value="RESPONSE_REGULATORY"/>
    <property type="match status" value="1"/>
</dbReference>
<dbReference type="InterPro" id="IPR042240">
    <property type="entry name" value="CHASE_sf"/>
</dbReference>
<keyword evidence="5" id="KW-0808">Transferase</keyword>
<dbReference type="Gene3D" id="3.40.50.2300">
    <property type="match status" value="1"/>
</dbReference>
<keyword evidence="12 16" id="KW-0472">Membrane</keyword>
<dbReference type="Gene3D" id="3.30.450.350">
    <property type="entry name" value="CHASE domain"/>
    <property type="match status" value="1"/>
</dbReference>
<dbReference type="SUPFAM" id="SSF47384">
    <property type="entry name" value="Homodimeric domain of signal transducing histidine kinase"/>
    <property type="match status" value="1"/>
</dbReference>
<dbReference type="SMART" id="SM01079">
    <property type="entry name" value="CHASE"/>
    <property type="match status" value="1"/>
</dbReference>
<evidence type="ECO:0000256" key="2">
    <source>
        <dbReference type="ARBA" id="ARBA00004370"/>
    </source>
</evidence>
<dbReference type="SMART" id="SM00448">
    <property type="entry name" value="REC"/>
    <property type="match status" value="1"/>
</dbReference>
<dbReference type="CDD" id="cd17546">
    <property type="entry name" value="REC_hyHK_CKI1_RcsC-like"/>
    <property type="match status" value="1"/>
</dbReference>
<feature type="compositionally biased region" description="Low complexity" evidence="15">
    <location>
        <begin position="725"/>
        <end position="753"/>
    </location>
</feature>
<dbReference type="PRINTS" id="PR00344">
    <property type="entry name" value="BCTRLSENSOR"/>
</dbReference>
<gene>
    <name evidence="20" type="ORF">KFL_004940060</name>
</gene>
<feature type="modified residue" description="4-aspartylphosphate" evidence="13">
    <location>
        <position position="969"/>
    </location>
</feature>
<dbReference type="PANTHER" id="PTHR45339">
    <property type="entry name" value="HYBRID SIGNAL TRANSDUCTION HISTIDINE KINASE J"/>
    <property type="match status" value="1"/>
</dbReference>
<dbReference type="Pfam" id="PF03924">
    <property type="entry name" value="CHASE"/>
    <property type="match status" value="1"/>
</dbReference>
<feature type="region of interest" description="Disordered" evidence="15">
    <location>
        <begin position="663"/>
        <end position="682"/>
    </location>
</feature>
<evidence type="ECO:0000256" key="9">
    <source>
        <dbReference type="ARBA" id="ARBA00022840"/>
    </source>
</evidence>
<evidence type="ECO:0000256" key="1">
    <source>
        <dbReference type="ARBA" id="ARBA00000085"/>
    </source>
</evidence>
<dbReference type="STRING" id="105231.A0A1Y1IK87"/>
<dbReference type="EMBL" id="DF237443">
    <property type="protein sequence ID" value="GAQ89176.1"/>
    <property type="molecule type" value="Genomic_DNA"/>
</dbReference>
<proteinExistence type="predicted"/>
<dbReference type="InterPro" id="IPR006189">
    <property type="entry name" value="CHASE_dom"/>
</dbReference>
<organism evidence="20 21">
    <name type="scientific">Klebsormidium nitens</name>
    <name type="common">Green alga</name>
    <name type="synonym">Ulothrix nitens</name>
    <dbReference type="NCBI Taxonomy" id="105231"/>
    <lineage>
        <taxon>Eukaryota</taxon>
        <taxon>Viridiplantae</taxon>
        <taxon>Streptophyta</taxon>
        <taxon>Klebsormidiophyceae</taxon>
        <taxon>Klebsormidiales</taxon>
        <taxon>Klebsormidiaceae</taxon>
        <taxon>Klebsormidium</taxon>
    </lineage>
</organism>
<dbReference type="Pfam" id="PF02518">
    <property type="entry name" value="HATPase_c"/>
    <property type="match status" value="1"/>
</dbReference>
<dbReference type="GO" id="GO:0000155">
    <property type="term" value="F:phosphorelay sensor kinase activity"/>
    <property type="evidence" value="ECO:0007669"/>
    <property type="project" value="InterPro"/>
</dbReference>
<evidence type="ECO:0000256" key="6">
    <source>
        <dbReference type="ARBA" id="ARBA00022692"/>
    </source>
</evidence>
<evidence type="ECO:0000256" key="14">
    <source>
        <dbReference type="SAM" id="Coils"/>
    </source>
</evidence>
<evidence type="ECO:0000259" key="17">
    <source>
        <dbReference type="PROSITE" id="PS50109"/>
    </source>
</evidence>
<evidence type="ECO:0000256" key="12">
    <source>
        <dbReference type="ARBA" id="ARBA00023136"/>
    </source>
</evidence>
<evidence type="ECO:0000256" key="13">
    <source>
        <dbReference type="PROSITE-ProRule" id="PRU00169"/>
    </source>
</evidence>
<keyword evidence="8 20" id="KW-0418">Kinase</keyword>
<comment type="subcellular location">
    <subcellularLocation>
        <location evidence="2">Membrane</location>
    </subcellularLocation>
</comment>